<comment type="caution">
    <text evidence="1">The sequence shown here is derived from an EMBL/GenBank/DDBJ whole genome shotgun (WGS) entry which is preliminary data.</text>
</comment>
<proteinExistence type="predicted"/>
<evidence type="ECO:0000313" key="2">
    <source>
        <dbReference type="Proteomes" id="UP000621560"/>
    </source>
</evidence>
<name>A0A927BT66_9BACL</name>
<organism evidence="1 2">
    <name type="scientific">Paenibacillus sabuli</name>
    <dbReference type="NCBI Taxonomy" id="2772509"/>
    <lineage>
        <taxon>Bacteria</taxon>
        <taxon>Bacillati</taxon>
        <taxon>Bacillota</taxon>
        <taxon>Bacilli</taxon>
        <taxon>Bacillales</taxon>
        <taxon>Paenibacillaceae</taxon>
        <taxon>Paenibacillus</taxon>
    </lineage>
</organism>
<sequence>MESQNMNEGRELVARSSMDKSRLNRNNYVISLMNEGQRAGLLKGEELIRIQNDFMQILQALIQRYTQWESTSVATETAESIMSSIIYATDAYLFSLEQPEKAILILKTIDVRKIYEKGVETVSQCFEETKKLYKEISSNKLEVPVDAYNTTIDESLPVFLRKYEIIFEAHNTMASIDYPLAIDDMKLQGVFYIKQYMERLKLENAFCSMFDRQAILGVLTHYGRVCRFDYRIELFNIFELLLNQAVFSILAGGEAKHIRISEGQYQRLAQQFISLTKSGIRSAVFHAVERIQKDFGIGLQLKTYIDGSKENLVQRVTNAARHNSLRSIIVTDREETVKTIVISFNEEDTMSDVQLRLLLNKIMSCERKEEKVGIILEHFHSFRDYLDLLESGCLYGEEYGALFQVFGDMELAILAKVVFYEGLRTGVNLPNILELKNDYSMEWERQFVVFLRGRDKNWLRDIDDLLQEVDYEQINFR</sequence>
<evidence type="ECO:0000313" key="1">
    <source>
        <dbReference type="EMBL" id="MBD2844973.1"/>
    </source>
</evidence>
<gene>
    <name evidence="1" type="ORF">IDH44_07210</name>
</gene>
<protein>
    <submittedName>
        <fullName evidence="1">Uncharacterized protein</fullName>
    </submittedName>
</protein>
<dbReference type="EMBL" id="JACXIZ010000013">
    <property type="protein sequence ID" value="MBD2844973.1"/>
    <property type="molecule type" value="Genomic_DNA"/>
</dbReference>
<dbReference type="RefSeq" id="WP_190916128.1">
    <property type="nucleotide sequence ID" value="NZ_JACXIZ010000013.1"/>
</dbReference>
<dbReference type="Proteomes" id="UP000621560">
    <property type="component" value="Unassembled WGS sequence"/>
</dbReference>
<dbReference type="AlphaFoldDB" id="A0A927BT66"/>
<reference evidence="1" key="1">
    <citation type="submission" date="2020-09" db="EMBL/GenBank/DDBJ databases">
        <title>A novel bacterium of genus Paenibacillus, isolated from South China Sea.</title>
        <authorList>
            <person name="Huang H."/>
            <person name="Mo K."/>
            <person name="Hu Y."/>
        </authorList>
    </citation>
    <scope>NUCLEOTIDE SEQUENCE</scope>
    <source>
        <strain evidence="1">IB182496</strain>
    </source>
</reference>
<keyword evidence="2" id="KW-1185">Reference proteome</keyword>
<dbReference type="Pfam" id="PF19677">
    <property type="entry name" value="DUF6179"/>
    <property type="match status" value="1"/>
</dbReference>
<accession>A0A927BT66</accession>
<dbReference type="InterPro" id="IPR045751">
    <property type="entry name" value="DUF6179"/>
</dbReference>